<name>A4WTB6_CERS5</name>
<proteinExistence type="predicted"/>
<accession>A4WTB6</accession>
<dbReference type="STRING" id="349102.Rsph17025_1737"/>
<sequence length="244" mass="27285">MDESTEVFDLETRRRVLLAVPPSVHEVLARIEAQSGRAVQFLDAHRLKASGIENPGLDASLVNEFGAFVTVENGDAIDANAVTHELLHVHRYVVEGVPQMDAALDVGHDVELMASIDNVLEHLIIVPREKEHGFNPDPHWSAQLIQTFTRNDYRSADHKRAGYLLGWTVTSYCTDQHARAVGLEALQSLGIQREARLLRDSLWKARTSKERMVKTALAALGISEQRAILVRYDIRQGSKDVRPL</sequence>
<dbReference type="EMBL" id="CP000661">
    <property type="protein sequence ID" value="ABP70630.1"/>
    <property type="molecule type" value="Genomic_DNA"/>
</dbReference>
<dbReference type="eggNOG" id="ENOG5033B3E">
    <property type="taxonomic scope" value="Bacteria"/>
</dbReference>
<gene>
    <name evidence="1" type="ordered locus">Rsph17025_1737</name>
</gene>
<reference evidence="1" key="1">
    <citation type="submission" date="2007-04" db="EMBL/GenBank/DDBJ databases">
        <title>Complete sequence of chromosome of Rhodobacter sphaeroides ATCC 17025.</title>
        <authorList>
            <consortium name="US DOE Joint Genome Institute"/>
            <person name="Copeland A."/>
            <person name="Lucas S."/>
            <person name="Lapidus A."/>
            <person name="Barry K."/>
            <person name="Detter J.C."/>
            <person name="Glavina del Rio T."/>
            <person name="Hammon N."/>
            <person name="Israni S."/>
            <person name="Dalin E."/>
            <person name="Tice H."/>
            <person name="Pitluck S."/>
            <person name="Chertkov O."/>
            <person name="Brettin T."/>
            <person name="Bruce D."/>
            <person name="Han C."/>
            <person name="Schmutz J."/>
            <person name="Larimer F."/>
            <person name="Land M."/>
            <person name="Hauser L."/>
            <person name="Kyrpides N."/>
            <person name="Kim E."/>
            <person name="Richardson P."/>
            <person name="Mackenzie C."/>
            <person name="Choudhary M."/>
            <person name="Donohue T.J."/>
            <person name="Kaplan S."/>
        </authorList>
    </citation>
    <scope>NUCLEOTIDE SEQUENCE [LARGE SCALE GENOMIC DNA]</scope>
    <source>
        <strain evidence="1">ATCC 17025</strain>
    </source>
</reference>
<dbReference type="AlphaFoldDB" id="A4WTB6"/>
<protein>
    <submittedName>
        <fullName evidence="1">Uncharacterized protein</fullName>
    </submittedName>
</protein>
<organism evidence="1">
    <name type="scientific">Cereibacter sphaeroides (strain ATCC 17025 / ATH 2.4.3)</name>
    <name type="common">Rhodobacter sphaeroides</name>
    <dbReference type="NCBI Taxonomy" id="349102"/>
    <lineage>
        <taxon>Bacteria</taxon>
        <taxon>Pseudomonadati</taxon>
        <taxon>Pseudomonadota</taxon>
        <taxon>Alphaproteobacteria</taxon>
        <taxon>Rhodobacterales</taxon>
        <taxon>Paracoccaceae</taxon>
        <taxon>Cereibacter</taxon>
    </lineage>
</organism>
<evidence type="ECO:0000313" key="1">
    <source>
        <dbReference type="EMBL" id="ABP70630.1"/>
    </source>
</evidence>
<dbReference type="KEGG" id="rsq:Rsph17025_1737"/>
<dbReference type="HOGENOM" id="CLU_1137354_0_0_5"/>